<dbReference type="Proteomes" id="UP001295684">
    <property type="component" value="Unassembled WGS sequence"/>
</dbReference>
<dbReference type="EMBL" id="CAMPGE010007468">
    <property type="protein sequence ID" value="CAI2366385.1"/>
    <property type="molecule type" value="Genomic_DNA"/>
</dbReference>
<reference evidence="2" key="1">
    <citation type="submission" date="2023-07" db="EMBL/GenBank/DDBJ databases">
        <authorList>
            <consortium name="AG Swart"/>
            <person name="Singh M."/>
            <person name="Singh A."/>
            <person name="Seah K."/>
            <person name="Emmerich C."/>
        </authorList>
    </citation>
    <scope>NUCLEOTIDE SEQUENCE</scope>
    <source>
        <strain evidence="2">DP1</strain>
    </source>
</reference>
<organism evidence="2 3">
    <name type="scientific">Euplotes crassus</name>
    <dbReference type="NCBI Taxonomy" id="5936"/>
    <lineage>
        <taxon>Eukaryota</taxon>
        <taxon>Sar</taxon>
        <taxon>Alveolata</taxon>
        <taxon>Ciliophora</taxon>
        <taxon>Intramacronucleata</taxon>
        <taxon>Spirotrichea</taxon>
        <taxon>Hypotrichia</taxon>
        <taxon>Euplotida</taxon>
        <taxon>Euplotidae</taxon>
        <taxon>Moneuplotes</taxon>
    </lineage>
</organism>
<proteinExistence type="predicted"/>
<comment type="caution">
    <text evidence="2">The sequence shown here is derived from an EMBL/GenBank/DDBJ whole genome shotgun (WGS) entry which is preliminary data.</text>
</comment>
<evidence type="ECO:0000313" key="2">
    <source>
        <dbReference type="EMBL" id="CAI2366385.1"/>
    </source>
</evidence>
<feature type="region of interest" description="Disordered" evidence="1">
    <location>
        <begin position="224"/>
        <end position="257"/>
    </location>
</feature>
<dbReference type="AlphaFoldDB" id="A0AAD1X9U6"/>
<accession>A0AAD1X9U6</accession>
<evidence type="ECO:0000256" key="1">
    <source>
        <dbReference type="SAM" id="MobiDB-lite"/>
    </source>
</evidence>
<feature type="region of interest" description="Disordered" evidence="1">
    <location>
        <begin position="1"/>
        <end position="41"/>
    </location>
</feature>
<evidence type="ECO:0000313" key="3">
    <source>
        <dbReference type="Proteomes" id="UP001295684"/>
    </source>
</evidence>
<name>A0AAD1X9U6_EUPCR</name>
<sequence length="361" mass="41360">MKVSSSKPKFGMKMVNSIKKISNRPYASGPNEDLKSSKFPQKSAKIFQFPPSRTSMEICNTIDSGSKKEDLQIIGRSKLSAEEVLPRAKPSTAIGMKRVGSMPQLHNFRKSKSRRMKRVDKMTYEDINELSKRVLIEDLQRKWIKRERASMTQRESQKRQILSSNEAGYADPISLIAKKDYFKRLGMQYNYGEGKKLSLNVKSIFDRMAKSNLLKKESKTIDKRIHSSFGRKSSHSNSDKKTIFSKRKGSATSRYNPDYSPQKISQINYGENFTKMLKETIIKDIQSDVFREMAQAEGGVPKAMRNSYLPSNFRSTTKAIPLTKKINNKIDLHIQKHHLVLEKCILDRAQVQNMVESESST</sequence>
<keyword evidence="3" id="KW-1185">Reference proteome</keyword>
<protein>
    <submittedName>
        <fullName evidence="2">Uncharacterized protein</fullName>
    </submittedName>
</protein>
<gene>
    <name evidence="2" type="ORF">ECRASSUSDP1_LOCUS7658</name>
</gene>